<reference evidence="2 3" key="1">
    <citation type="submission" date="2016-05" db="EMBL/GenBank/DDBJ databases">
        <title>Genome sequencing of Vitellibacter soesokkakensis RSSK-12.</title>
        <authorList>
            <person name="Thevarajoo S."/>
            <person name="Selvaratnam C."/>
            <person name="Goh K.M."/>
            <person name="Chan K.-G."/>
            <person name="Chong C.S."/>
        </authorList>
    </citation>
    <scope>NUCLEOTIDE SEQUENCE [LARGE SCALE GENOMIC DNA]</scope>
    <source>
        <strain evidence="2 3">RSSK-12</strain>
    </source>
</reference>
<gene>
    <name evidence="2" type="ORF">A7A78_00245</name>
</gene>
<organism evidence="2 3">
    <name type="scientific">Aequorivita soesokkakensis</name>
    <dbReference type="NCBI Taxonomy" id="1385699"/>
    <lineage>
        <taxon>Bacteria</taxon>
        <taxon>Pseudomonadati</taxon>
        <taxon>Bacteroidota</taxon>
        <taxon>Flavobacteriia</taxon>
        <taxon>Flavobacteriales</taxon>
        <taxon>Flavobacteriaceae</taxon>
        <taxon>Aequorivita</taxon>
    </lineage>
</organism>
<feature type="region of interest" description="Disordered" evidence="1">
    <location>
        <begin position="23"/>
        <end position="44"/>
    </location>
</feature>
<dbReference type="AlphaFoldDB" id="A0A1A9LHM6"/>
<evidence type="ECO:0000313" key="3">
    <source>
        <dbReference type="Proteomes" id="UP000077552"/>
    </source>
</evidence>
<dbReference type="Proteomes" id="UP000077552">
    <property type="component" value="Unassembled WGS sequence"/>
</dbReference>
<sequence length="208" mass="23071">MKNRIIIASLCLASLSIISCKNEESKPTENVNEQSVPENTDATRNDKLRTLKTGEHTVTLNSIQDWVIDQRSSEIPAAEKSVILEQIGYKPIYSANTSMATMVYRKGTVSMNADNAISGMIGTVLTNPNISVKDQKFEDVSAIYGFPAKLSSGRFVEGGANPYQYEYKILAIADGKELYMFLGMFETINGFDSRFFDDVLKSVKINKV</sequence>
<proteinExistence type="predicted"/>
<evidence type="ECO:0008006" key="4">
    <source>
        <dbReference type="Google" id="ProtNLM"/>
    </source>
</evidence>
<feature type="compositionally biased region" description="Polar residues" evidence="1">
    <location>
        <begin position="28"/>
        <end position="40"/>
    </location>
</feature>
<dbReference type="STRING" id="1385699.A7A78_00245"/>
<protein>
    <recommendedName>
        <fullName evidence="4">Lipoprotein</fullName>
    </recommendedName>
</protein>
<dbReference type="EMBL" id="LXIE01000001">
    <property type="protein sequence ID" value="OAD92384.1"/>
    <property type="molecule type" value="Genomic_DNA"/>
</dbReference>
<evidence type="ECO:0000256" key="1">
    <source>
        <dbReference type="SAM" id="MobiDB-lite"/>
    </source>
</evidence>
<keyword evidence="3" id="KW-1185">Reference proteome</keyword>
<dbReference type="RefSeq" id="WP_068760095.1">
    <property type="nucleotide sequence ID" value="NZ_LXIE01000001.1"/>
</dbReference>
<name>A0A1A9LHM6_9FLAO</name>
<accession>A0A1A9LHM6</accession>
<comment type="caution">
    <text evidence="2">The sequence shown here is derived from an EMBL/GenBank/DDBJ whole genome shotgun (WGS) entry which is preliminary data.</text>
</comment>
<dbReference type="PROSITE" id="PS51257">
    <property type="entry name" value="PROKAR_LIPOPROTEIN"/>
    <property type="match status" value="1"/>
</dbReference>
<evidence type="ECO:0000313" key="2">
    <source>
        <dbReference type="EMBL" id="OAD92384.1"/>
    </source>
</evidence>